<dbReference type="InterPro" id="IPR000792">
    <property type="entry name" value="Tscrpt_reg_LuxR_C"/>
</dbReference>
<accession>A0A7H8N1X3</accession>
<keyword evidence="5" id="KW-1185">Reference proteome</keyword>
<dbReference type="Gene3D" id="1.10.10.10">
    <property type="entry name" value="Winged helix-like DNA-binding domain superfamily/Winged helix DNA-binding domain"/>
    <property type="match status" value="1"/>
</dbReference>
<evidence type="ECO:0000313" key="5">
    <source>
        <dbReference type="Proteomes" id="UP000509303"/>
    </source>
</evidence>
<dbReference type="InterPro" id="IPR016032">
    <property type="entry name" value="Sig_transdc_resp-reg_C-effctor"/>
</dbReference>
<dbReference type="Proteomes" id="UP000509303">
    <property type="component" value="Chromosome"/>
</dbReference>
<organism evidence="4 5">
    <name type="scientific">Streptomyces buecherae</name>
    <dbReference type="NCBI Taxonomy" id="2763006"/>
    <lineage>
        <taxon>Bacteria</taxon>
        <taxon>Bacillati</taxon>
        <taxon>Actinomycetota</taxon>
        <taxon>Actinomycetes</taxon>
        <taxon>Kitasatosporales</taxon>
        <taxon>Streptomycetaceae</taxon>
        <taxon>Streptomyces</taxon>
    </lineage>
</organism>
<dbReference type="SUPFAM" id="SSF46894">
    <property type="entry name" value="C-terminal effector domain of the bipartite response regulators"/>
    <property type="match status" value="1"/>
</dbReference>
<dbReference type="SMART" id="SM00091">
    <property type="entry name" value="PAS"/>
    <property type="match status" value="1"/>
</dbReference>
<dbReference type="Pfam" id="PF08448">
    <property type="entry name" value="PAS_4"/>
    <property type="match status" value="1"/>
</dbReference>
<reference evidence="4 5" key="1">
    <citation type="submission" date="2020-06" db="EMBL/GenBank/DDBJ databases">
        <title>Genome mining for natural products.</title>
        <authorList>
            <person name="Zhang B."/>
            <person name="Shi J."/>
            <person name="Ge H."/>
        </authorList>
    </citation>
    <scope>NUCLEOTIDE SEQUENCE [LARGE SCALE GENOMIC DNA]</scope>
    <source>
        <strain evidence="4 5">NA00687</strain>
    </source>
</reference>
<name>A0A7H8N1X3_9ACTN</name>
<dbReference type="GO" id="GO:0006355">
    <property type="term" value="P:regulation of DNA-templated transcription"/>
    <property type="evidence" value="ECO:0007669"/>
    <property type="project" value="InterPro"/>
</dbReference>
<dbReference type="AlphaFoldDB" id="A0A7H8N1X3"/>
<proteinExistence type="predicted"/>
<dbReference type="RefSeq" id="WP_176160122.1">
    <property type="nucleotide sequence ID" value="NZ_CP054929.1"/>
</dbReference>
<dbReference type="SUPFAM" id="SSF55785">
    <property type="entry name" value="PYP-like sensor domain (PAS domain)"/>
    <property type="match status" value="1"/>
</dbReference>
<dbReference type="InterPro" id="IPR036388">
    <property type="entry name" value="WH-like_DNA-bd_sf"/>
</dbReference>
<evidence type="ECO:0000256" key="1">
    <source>
        <dbReference type="SAM" id="MobiDB-lite"/>
    </source>
</evidence>
<protein>
    <submittedName>
        <fullName evidence="4">PAS domain-containing protein</fullName>
    </submittedName>
</protein>
<dbReference type="InterPro" id="IPR013656">
    <property type="entry name" value="PAS_4"/>
</dbReference>
<dbReference type="EMBL" id="CP054929">
    <property type="protein sequence ID" value="QKW48425.1"/>
    <property type="molecule type" value="Genomic_DNA"/>
</dbReference>
<gene>
    <name evidence="4" type="ORF">HUT08_01400</name>
</gene>
<feature type="region of interest" description="Disordered" evidence="1">
    <location>
        <begin position="1"/>
        <end position="20"/>
    </location>
</feature>
<dbReference type="Gene3D" id="3.30.450.20">
    <property type="entry name" value="PAS domain"/>
    <property type="match status" value="1"/>
</dbReference>
<sequence length="226" mass="23986">MAEDGAGGAGGARGAGGAGGGAERTGGWGNYFLTLLDRLPLPVAVCRSDGEVLIANPAMANQWDEAPGRLNGRNLLDLFQPRDGAQLERLGEALRRGYRSRYLVRVCWRMGGDGAEREGELSIDPVGDAAPNRPALLVVLRVGDECPARPEWAEVSPVEERVLALAASGATTAAMGKALGLTVDGVNYHLTRLSRRWRVPNRTALVARAYVLGVLTPGVWPPAARR</sequence>
<dbReference type="InterPro" id="IPR035965">
    <property type="entry name" value="PAS-like_dom_sf"/>
</dbReference>
<dbReference type="InterPro" id="IPR000014">
    <property type="entry name" value="PAS"/>
</dbReference>
<feature type="domain" description="HTH luxR-type" evidence="3">
    <location>
        <begin position="152"/>
        <end position="209"/>
    </location>
</feature>
<dbReference type="GO" id="GO:0003677">
    <property type="term" value="F:DNA binding"/>
    <property type="evidence" value="ECO:0007669"/>
    <property type="project" value="InterPro"/>
</dbReference>
<dbReference type="CDD" id="cd00130">
    <property type="entry name" value="PAS"/>
    <property type="match status" value="1"/>
</dbReference>
<dbReference type="Pfam" id="PF00196">
    <property type="entry name" value="GerE"/>
    <property type="match status" value="1"/>
</dbReference>
<dbReference type="SMART" id="SM00421">
    <property type="entry name" value="HTH_LUXR"/>
    <property type="match status" value="1"/>
</dbReference>
<evidence type="ECO:0000313" key="4">
    <source>
        <dbReference type="EMBL" id="QKW48425.1"/>
    </source>
</evidence>
<evidence type="ECO:0000259" key="2">
    <source>
        <dbReference type="SMART" id="SM00091"/>
    </source>
</evidence>
<feature type="domain" description="PAS" evidence="2">
    <location>
        <begin position="30"/>
        <end position="96"/>
    </location>
</feature>
<evidence type="ECO:0000259" key="3">
    <source>
        <dbReference type="SMART" id="SM00421"/>
    </source>
</evidence>